<protein>
    <recommendedName>
        <fullName evidence="4">Right handed beta helix domain-containing protein</fullName>
    </recommendedName>
</protein>
<evidence type="ECO:0000313" key="3">
    <source>
        <dbReference type="Proteomes" id="UP001281761"/>
    </source>
</evidence>
<evidence type="ECO:0000313" key="2">
    <source>
        <dbReference type="EMBL" id="KAK2954239.1"/>
    </source>
</evidence>
<reference evidence="2 3" key="1">
    <citation type="journal article" date="2022" name="bioRxiv">
        <title>Genomics of Preaxostyla Flagellates Illuminates Evolutionary Transitions and the Path Towards Mitochondrial Loss.</title>
        <authorList>
            <person name="Novak L.V.F."/>
            <person name="Treitli S.C."/>
            <person name="Pyrih J."/>
            <person name="Halakuc P."/>
            <person name="Pipaliya S.V."/>
            <person name="Vacek V."/>
            <person name="Brzon O."/>
            <person name="Soukal P."/>
            <person name="Eme L."/>
            <person name="Dacks J.B."/>
            <person name="Karnkowska A."/>
            <person name="Elias M."/>
            <person name="Hampl V."/>
        </authorList>
    </citation>
    <scope>NUCLEOTIDE SEQUENCE [LARGE SCALE GENOMIC DNA]</scope>
    <source>
        <strain evidence="2">NAU3</strain>
        <tissue evidence="2">Gut</tissue>
    </source>
</reference>
<name>A0ABQ9XRD4_9EUKA</name>
<sequence length="228" mass="24616">MHSFRLYTSAGKCGGFIYAANNVDTVIIKDVNATMSGAEEDGGLLYLENVRSFQAISVNFSYCHTQNQGGAVAFINSDHPTISFEGCVFILNSALSGMGKDVLISYKSGSKYNVNRKNFIKCNSSTDGHRVTLLPKVRHADWTDTHFMNVLSLVTSVVIGGCVLLAIGIVLICVCCCCGCCAACCCGKKKTDAYEHVKSQPKASYVAPHMHSNDYPPQKVEVGFSINS</sequence>
<evidence type="ECO:0000256" key="1">
    <source>
        <dbReference type="SAM" id="Phobius"/>
    </source>
</evidence>
<keyword evidence="1" id="KW-0812">Transmembrane</keyword>
<gene>
    <name evidence="2" type="ORF">BLNAU_10738</name>
</gene>
<evidence type="ECO:0008006" key="4">
    <source>
        <dbReference type="Google" id="ProtNLM"/>
    </source>
</evidence>
<proteinExistence type="predicted"/>
<dbReference type="EMBL" id="JARBJD010000080">
    <property type="protein sequence ID" value="KAK2954239.1"/>
    <property type="molecule type" value="Genomic_DNA"/>
</dbReference>
<keyword evidence="1" id="KW-0472">Membrane</keyword>
<keyword evidence="1" id="KW-1133">Transmembrane helix</keyword>
<organism evidence="2 3">
    <name type="scientific">Blattamonas nauphoetae</name>
    <dbReference type="NCBI Taxonomy" id="2049346"/>
    <lineage>
        <taxon>Eukaryota</taxon>
        <taxon>Metamonada</taxon>
        <taxon>Preaxostyla</taxon>
        <taxon>Oxymonadida</taxon>
        <taxon>Blattamonas</taxon>
    </lineage>
</organism>
<feature type="transmembrane region" description="Helical" evidence="1">
    <location>
        <begin position="147"/>
        <end position="172"/>
    </location>
</feature>
<comment type="caution">
    <text evidence="2">The sequence shown here is derived from an EMBL/GenBank/DDBJ whole genome shotgun (WGS) entry which is preliminary data.</text>
</comment>
<accession>A0ABQ9XRD4</accession>
<dbReference type="Proteomes" id="UP001281761">
    <property type="component" value="Unassembled WGS sequence"/>
</dbReference>
<keyword evidence="3" id="KW-1185">Reference proteome</keyword>